<proteinExistence type="predicted"/>
<name>A0ABT9ZTH6_9BACI</name>
<keyword evidence="3" id="KW-1185">Reference proteome</keyword>
<organism evidence="2 3">
    <name type="scientific">Evansella vedderi</name>
    <dbReference type="NCBI Taxonomy" id="38282"/>
    <lineage>
        <taxon>Bacteria</taxon>
        <taxon>Bacillati</taxon>
        <taxon>Bacillota</taxon>
        <taxon>Bacilli</taxon>
        <taxon>Bacillales</taxon>
        <taxon>Bacillaceae</taxon>
        <taxon>Evansella</taxon>
    </lineage>
</organism>
<comment type="caution">
    <text evidence="2">The sequence shown here is derived from an EMBL/GenBank/DDBJ whole genome shotgun (WGS) entry which is preliminary data.</text>
</comment>
<feature type="transmembrane region" description="Helical" evidence="1">
    <location>
        <begin position="29"/>
        <end position="49"/>
    </location>
</feature>
<feature type="transmembrane region" description="Helical" evidence="1">
    <location>
        <begin position="61"/>
        <end position="90"/>
    </location>
</feature>
<keyword evidence="1" id="KW-0472">Membrane</keyword>
<sequence>MKKLAYIAGVLFILISIFAQMTSLIDDRYTIGSIWFIGVFAGFLGLIGASKVGENYEKAKAILLFSVIFGFIGIGFYAIIPALLILYVLFQIRPKDR</sequence>
<reference evidence="2 3" key="1">
    <citation type="submission" date="2023-07" db="EMBL/GenBank/DDBJ databases">
        <title>Genomic Encyclopedia of Type Strains, Phase IV (KMG-IV): sequencing the most valuable type-strain genomes for metagenomic binning, comparative biology and taxonomic classification.</title>
        <authorList>
            <person name="Goeker M."/>
        </authorList>
    </citation>
    <scope>NUCLEOTIDE SEQUENCE [LARGE SCALE GENOMIC DNA]</scope>
    <source>
        <strain evidence="2 3">DSM 9768</strain>
    </source>
</reference>
<protein>
    <submittedName>
        <fullName evidence="2">Uncharacterized protein</fullName>
    </submittedName>
</protein>
<keyword evidence="1" id="KW-0812">Transmembrane</keyword>
<dbReference type="Proteomes" id="UP001230005">
    <property type="component" value="Unassembled WGS sequence"/>
</dbReference>
<dbReference type="RefSeq" id="WP_307322144.1">
    <property type="nucleotide sequence ID" value="NZ_JAUSUG010000002.1"/>
</dbReference>
<evidence type="ECO:0000313" key="2">
    <source>
        <dbReference type="EMBL" id="MDQ0253465.1"/>
    </source>
</evidence>
<keyword evidence="1" id="KW-1133">Transmembrane helix</keyword>
<evidence type="ECO:0000313" key="3">
    <source>
        <dbReference type="Proteomes" id="UP001230005"/>
    </source>
</evidence>
<gene>
    <name evidence="2" type="ORF">J2S74_000837</name>
</gene>
<dbReference type="EMBL" id="JAUSUG010000002">
    <property type="protein sequence ID" value="MDQ0253465.1"/>
    <property type="molecule type" value="Genomic_DNA"/>
</dbReference>
<evidence type="ECO:0000256" key="1">
    <source>
        <dbReference type="SAM" id="Phobius"/>
    </source>
</evidence>
<accession>A0ABT9ZTH6</accession>